<evidence type="ECO:0000256" key="1">
    <source>
        <dbReference type="SAM" id="Phobius"/>
    </source>
</evidence>
<keyword evidence="1" id="KW-1133">Transmembrane helix</keyword>
<protein>
    <submittedName>
        <fullName evidence="2">Uncharacterized protein</fullName>
    </submittedName>
</protein>
<feature type="transmembrane region" description="Helical" evidence="1">
    <location>
        <begin position="49"/>
        <end position="68"/>
    </location>
</feature>
<name>A0AAE1FZX3_PETCI</name>
<keyword evidence="3" id="KW-1185">Reference proteome</keyword>
<dbReference type="Proteomes" id="UP001286313">
    <property type="component" value="Unassembled WGS sequence"/>
</dbReference>
<proteinExistence type="predicted"/>
<accession>A0AAE1FZX3</accession>
<keyword evidence="1" id="KW-0472">Membrane</keyword>
<evidence type="ECO:0000313" key="3">
    <source>
        <dbReference type="Proteomes" id="UP001286313"/>
    </source>
</evidence>
<gene>
    <name evidence="2" type="ORF">Pcinc_011908</name>
</gene>
<dbReference type="EMBL" id="JAWQEG010000955">
    <property type="protein sequence ID" value="KAK3883783.1"/>
    <property type="molecule type" value="Genomic_DNA"/>
</dbReference>
<evidence type="ECO:0000313" key="2">
    <source>
        <dbReference type="EMBL" id="KAK3883783.1"/>
    </source>
</evidence>
<sequence length="69" mass="8052">MRVVAEDEGVTVQCRRGRAMARSVAGVIRRVVQVAWERGGNSKKWRRAIYHRLYVYLEAWLIIATTFMN</sequence>
<keyword evidence="1" id="KW-0812">Transmembrane</keyword>
<reference evidence="2" key="1">
    <citation type="submission" date="2023-10" db="EMBL/GenBank/DDBJ databases">
        <title>Genome assemblies of two species of porcelain crab, Petrolisthes cinctipes and Petrolisthes manimaculis (Anomura: Porcellanidae).</title>
        <authorList>
            <person name="Angst P."/>
        </authorList>
    </citation>
    <scope>NUCLEOTIDE SEQUENCE</scope>
    <source>
        <strain evidence="2">PB745_01</strain>
        <tissue evidence="2">Gill</tissue>
    </source>
</reference>
<dbReference type="AlphaFoldDB" id="A0AAE1FZX3"/>
<organism evidence="2 3">
    <name type="scientific">Petrolisthes cinctipes</name>
    <name type="common">Flat porcelain crab</name>
    <dbReference type="NCBI Taxonomy" id="88211"/>
    <lineage>
        <taxon>Eukaryota</taxon>
        <taxon>Metazoa</taxon>
        <taxon>Ecdysozoa</taxon>
        <taxon>Arthropoda</taxon>
        <taxon>Crustacea</taxon>
        <taxon>Multicrustacea</taxon>
        <taxon>Malacostraca</taxon>
        <taxon>Eumalacostraca</taxon>
        <taxon>Eucarida</taxon>
        <taxon>Decapoda</taxon>
        <taxon>Pleocyemata</taxon>
        <taxon>Anomura</taxon>
        <taxon>Galatheoidea</taxon>
        <taxon>Porcellanidae</taxon>
        <taxon>Petrolisthes</taxon>
    </lineage>
</organism>
<comment type="caution">
    <text evidence="2">The sequence shown here is derived from an EMBL/GenBank/DDBJ whole genome shotgun (WGS) entry which is preliminary data.</text>
</comment>